<evidence type="ECO:0000313" key="3">
    <source>
        <dbReference type="EMBL" id="TRY77267.1"/>
    </source>
</evidence>
<feature type="compositionally biased region" description="Basic and acidic residues" evidence="2">
    <location>
        <begin position="934"/>
        <end position="949"/>
    </location>
</feature>
<feature type="compositionally biased region" description="Basic and acidic residues" evidence="2">
    <location>
        <begin position="996"/>
        <end position="1012"/>
    </location>
</feature>
<dbReference type="PANTHER" id="PTHR22874">
    <property type="entry name" value="ACTIVATING MOLECULE IN BECN1-REGULATED AUTOPHAGY PROTEIN 1"/>
    <property type="match status" value="1"/>
</dbReference>
<dbReference type="SUPFAM" id="SSF50978">
    <property type="entry name" value="WD40 repeat-like"/>
    <property type="match status" value="1"/>
</dbReference>
<sequence>MWKTERAVAGLSFHPSECVLAVATVNEVYFWDWSQPEPFTKVKTRHEQERVRFVQFDHIGHHLVTGIMNYTPPNPPTPERSRESSPSRAAVTALESGRFRPPLRHVDDPGFGGGGLLSAHDVLFMHRRRRHLPFSDSDSSPNQSPVSLVNLSRRRADRDEAWSTTASIGSRGSPPPSATPSDPVPRSALAGPALTNSASQTLSDLAQAASNQLIAENERLLSGRTGAQSMLDSSFDRDDPLLSDRPYGQSLPTRTRPASQSRILTEPSQIRTHLLPSGAGQRSSRIDHNYVMRSNRFGGSGTSAHLSSGRELDLRMTFSHSPESEFVEVARPPPLGVRNPSLASLEPDAPSRVLSQRERRLETLLDERRALVHEIQQMRTTREILFPSPDEPAPGNIPTPIRLPFGPTSRDSSTQPGQDDLSRAGIAARSLNERSRRPPPPPFLPLRLPIYSANSTGGGSSESGGIASSTVTATTVSPSEVGPNARSSSLASPRSISMTADTRDHIFGNSRPIDEWAVNQRLAIESSRLAQSLSSELGTEASDVLRLSNEGNNVSNTTATVLTSNATNPPDPVERLSLDVQLELLRSRRRERLLRMSLRRGALNELNRIYDDDGSPTVLNESDAVRAAEPTVETLPPSSEVPPLAEHQTTASAREAVADPSIDGPDESDTGRSGSQSLDIALLSRHIDHMQRICRESLSGIIPRQRRQILRLQSIRRMLEDLQVQIRNLRAASIQELQRRQDRLSSDLQAKQRISLALSRLGNAARRSPRLPATARGAANLGTRRPNPSDLEAAVGNSSSTYRNRSLGQLRKSLSRSSTLRARAQCQVASQMRASLRAVQLGPDLARQANSPLSQIKAQASLNVLEQTSKNAGSLLPNSPQVSSDMSAVHIEPVDVLEPVTNTDSVDLDARVVQDSRSELRAFSQRLERLLRAQRETAEQGRRGSRDFEDHDLEDDPANVDDGDPLLGLPRPTTYMSYRQRFRHLFDGTSEYSSLLDHDPESQDRGTTDRGNGDGFFASSSESESDSDPSLSSFYGLPYTGNNLDNRIRMEHMGLSRRGPTSRTFRNSLRDWSDARVGLRRHEERERRRLSRERDLIRRRHRYGRYFADSEFFPGTNEPQTLPRTHRDPLMNQMNQQPHMSSTRNVTNAGDSENANTVSPLREQIWRRLRRRNAQLNQLDSQIMAETGSRDRSRHREFLSGLVDQLTIDQPQFSSAFHPNNDVDHPRGSANDNIPIANNDSLSIAMNSTQRPTPSSYTDSNNGRASSPGGRLRGLPDQLRYRNYSHMLILGRRDAAGIGPFSLRIEDGIETGHMLATNRIQAWNFSRGQLPDISDTTSNIVVKEACIVSSASVDISEDNTLLVTLTPTYAPMTTAVGVYSLKTESRGQCLASLSVESSVVSVSLSPTSRHLLVGLNRQTRRLPSSGAERGLMAHVYRIQFPWERDSERGRLIHKRDIAQLETSALNCIRWIPTPGQGMAYATNTGLIKLLR</sequence>
<name>A0A553PHY4_TIGCA</name>
<dbReference type="STRING" id="6832.A0A553PHY4"/>
<feature type="region of interest" description="Disordered" evidence="2">
    <location>
        <begin position="993"/>
        <end position="1034"/>
    </location>
</feature>
<feature type="compositionally biased region" description="Polar residues" evidence="2">
    <location>
        <begin position="1246"/>
        <end position="1265"/>
    </location>
</feature>
<evidence type="ECO:0008006" key="5">
    <source>
        <dbReference type="Google" id="ProtNLM"/>
    </source>
</evidence>
<dbReference type="SUPFAM" id="SSF69322">
    <property type="entry name" value="Tricorn protease domain 2"/>
    <property type="match status" value="1"/>
</dbReference>
<dbReference type="GO" id="GO:0000423">
    <property type="term" value="P:mitophagy"/>
    <property type="evidence" value="ECO:0007669"/>
    <property type="project" value="TreeGrafter"/>
</dbReference>
<dbReference type="GO" id="GO:0000045">
    <property type="term" value="P:autophagosome assembly"/>
    <property type="evidence" value="ECO:0007669"/>
    <property type="project" value="TreeGrafter"/>
</dbReference>
<dbReference type="PANTHER" id="PTHR22874:SF1">
    <property type="entry name" value="ACTIVATING MOLECULE IN BECN1-REGULATED AUTOPHAGY PROTEIN 1"/>
    <property type="match status" value="1"/>
</dbReference>
<dbReference type="OMA" id="PWERDSE"/>
<feature type="region of interest" description="Disordered" evidence="2">
    <location>
        <begin position="1219"/>
        <end position="1238"/>
    </location>
</feature>
<feature type="region of interest" description="Disordered" evidence="2">
    <location>
        <begin position="626"/>
        <end position="675"/>
    </location>
</feature>
<dbReference type="InterPro" id="IPR036322">
    <property type="entry name" value="WD40_repeat_dom_sf"/>
</dbReference>
<keyword evidence="4" id="KW-1185">Reference proteome</keyword>
<feature type="compositionally biased region" description="Low complexity" evidence="2">
    <location>
        <begin position="445"/>
        <end position="455"/>
    </location>
</feature>
<feature type="region of interest" description="Disordered" evidence="2">
    <location>
        <begin position="1137"/>
        <end position="1157"/>
    </location>
</feature>
<feature type="coiled-coil region" evidence="1">
    <location>
        <begin position="712"/>
        <end position="754"/>
    </location>
</feature>
<evidence type="ECO:0000313" key="4">
    <source>
        <dbReference type="Proteomes" id="UP000318571"/>
    </source>
</evidence>
<feature type="region of interest" description="Disordered" evidence="2">
    <location>
        <begin position="230"/>
        <end position="262"/>
    </location>
</feature>
<gene>
    <name evidence="3" type="ORF">TCAL_13663</name>
</gene>
<feature type="region of interest" description="Disordered" evidence="2">
    <location>
        <begin position="132"/>
        <end position="191"/>
    </location>
</feature>
<feature type="coiled-coil region" evidence="1">
    <location>
        <begin position="354"/>
        <end position="381"/>
    </location>
</feature>
<keyword evidence="1" id="KW-0175">Coiled coil</keyword>
<proteinExistence type="predicted"/>
<evidence type="ECO:0000256" key="1">
    <source>
        <dbReference type="SAM" id="Coils"/>
    </source>
</evidence>
<organism evidence="3 4">
    <name type="scientific">Tigriopus californicus</name>
    <name type="common">Marine copepod</name>
    <dbReference type="NCBI Taxonomy" id="6832"/>
    <lineage>
        <taxon>Eukaryota</taxon>
        <taxon>Metazoa</taxon>
        <taxon>Ecdysozoa</taxon>
        <taxon>Arthropoda</taxon>
        <taxon>Crustacea</taxon>
        <taxon>Multicrustacea</taxon>
        <taxon>Hexanauplia</taxon>
        <taxon>Copepoda</taxon>
        <taxon>Harpacticoida</taxon>
        <taxon>Harpacticidae</taxon>
        <taxon>Tigriopus</taxon>
    </lineage>
</organism>
<feature type="region of interest" description="Disordered" evidence="2">
    <location>
        <begin position="384"/>
        <end position="496"/>
    </location>
</feature>
<feature type="region of interest" description="Disordered" evidence="2">
    <location>
        <begin position="69"/>
        <end position="104"/>
    </location>
</feature>
<feature type="compositionally biased region" description="Polar residues" evidence="2">
    <location>
        <begin position="250"/>
        <end position="262"/>
    </location>
</feature>
<dbReference type="EMBL" id="VCGU01000004">
    <property type="protein sequence ID" value="TRY77267.1"/>
    <property type="molecule type" value="Genomic_DNA"/>
</dbReference>
<dbReference type="GO" id="GO:0080008">
    <property type="term" value="C:Cul4-RING E3 ubiquitin ligase complex"/>
    <property type="evidence" value="ECO:0007669"/>
    <property type="project" value="TreeGrafter"/>
</dbReference>
<feature type="compositionally biased region" description="Low complexity" evidence="2">
    <location>
        <begin position="463"/>
        <end position="496"/>
    </location>
</feature>
<reference evidence="3 4" key="1">
    <citation type="journal article" date="2018" name="Nat. Ecol. Evol.">
        <title>Genomic signatures of mitonuclear coevolution across populations of Tigriopus californicus.</title>
        <authorList>
            <person name="Barreto F.S."/>
            <person name="Watson E.T."/>
            <person name="Lima T.G."/>
            <person name="Willett C.S."/>
            <person name="Edmands S."/>
            <person name="Li W."/>
            <person name="Burton R.S."/>
        </authorList>
    </citation>
    <scope>NUCLEOTIDE SEQUENCE [LARGE SCALE GENOMIC DNA]</scope>
    <source>
        <strain evidence="3 4">San Diego</strain>
    </source>
</reference>
<protein>
    <recommendedName>
        <fullName evidence="5">Activating molecule in BECN1-regulated autophagy protein 1</fullName>
    </recommendedName>
</protein>
<feature type="region of interest" description="Disordered" evidence="2">
    <location>
        <begin position="767"/>
        <end position="799"/>
    </location>
</feature>
<feature type="compositionally biased region" description="Polar residues" evidence="2">
    <location>
        <begin position="136"/>
        <end position="150"/>
    </location>
</feature>
<accession>A0A553PHY4</accession>
<dbReference type="GO" id="GO:1990756">
    <property type="term" value="F:ubiquitin-like ligase-substrate adaptor activity"/>
    <property type="evidence" value="ECO:0007669"/>
    <property type="project" value="TreeGrafter"/>
</dbReference>
<evidence type="ECO:0000256" key="2">
    <source>
        <dbReference type="SAM" id="MobiDB-lite"/>
    </source>
</evidence>
<feature type="compositionally biased region" description="Acidic residues" evidence="2">
    <location>
        <begin position="950"/>
        <end position="964"/>
    </location>
</feature>
<feature type="region of interest" description="Disordered" evidence="2">
    <location>
        <begin position="934"/>
        <end position="972"/>
    </location>
</feature>
<dbReference type="InterPro" id="IPR052596">
    <property type="entry name" value="AMBRA1_autophagy"/>
</dbReference>
<comment type="caution">
    <text evidence="3">The sequence shown here is derived from an EMBL/GenBank/DDBJ whole genome shotgun (WGS) entry which is preliminary data.</text>
</comment>
<dbReference type="Proteomes" id="UP000318571">
    <property type="component" value="Chromosome 5"/>
</dbReference>
<feature type="region of interest" description="Disordered" evidence="2">
    <location>
        <begin position="1246"/>
        <end position="1276"/>
    </location>
</feature>